<evidence type="ECO:0000256" key="1">
    <source>
        <dbReference type="SAM" id="Phobius"/>
    </source>
</evidence>
<feature type="transmembrane region" description="Helical" evidence="1">
    <location>
        <begin position="116"/>
        <end position="135"/>
    </location>
</feature>
<evidence type="ECO:0000313" key="2">
    <source>
        <dbReference type="EMBL" id="MCL6423014.1"/>
    </source>
</evidence>
<keyword evidence="3" id="KW-1185">Reference proteome</keyword>
<keyword evidence="1" id="KW-0812">Transmembrane</keyword>
<comment type="caution">
    <text evidence="2">The sequence shown here is derived from an EMBL/GenBank/DDBJ whole genome shotgun (WGS) entry which is preliminary data.</text>
</comment>
<evidence type="ECO:0000313" key="3">
    <source>
        <dbReference type="Proteomes" id="UP001203761"/>
    </source>
</evidence>
<accession>A0ABT0QZD0</accession>
<keyword evidence="1" id="KW-1133">Transmembrane helix</keyword>
<feature type="transmembrane region" description="Helical" evidence="1">
    <location>
        <begin position="141"/>
        <end position="160"/>
    </location>
</feature>
<organism evidence="2 3">
    <name type="scientific">Brachybacterium equifaecis</name>
    <dbReference type="NCBI Taxonomy" id="2910770"/>
    <lineage>
        <taxon>Bacteria</taxon>
        <taxon>Bacillati</taxon>
        <taxon>Actinomycetota</taxon>
        <taxon>Actinomycetes</taxon>
        <taxon>Micrococcales</taxon>
        <taxon>Dermabacteraceae</taxon>
        <taxon>Brachybacterium</taxon>
    </lineage>
</organism>
<keyword evidence="1" id="KW-0472">Membrane</keyword>
<dbReference type="EMBL" id="JAKNCJ010000002">
    <property type="protein sequence ID" value="MCL6423014.1"/>
    <property type="molecule type" value="Genomic_DNA"/>
</dbReference>
<feature type="transmembrane region" description="Helical" evidence="1">
    <location>
        <begin position="58"/>
        <end position="78"/>
    </location>
</feature>
<dbReference type="RefSeq" id="WP_249737110.1">
    <property type="nucleotide sequence ID" value="NZ_JAKNCJ010000002.1"/>
</dbReference>
<feature type="transmembrane region" description="Helical" evidence="1">
    <location>
        <begin position="6"/>
        <end position="26"/>
    </location>
</feature>
<feature type="transmembrane region" description="Helical" evidence="1">
    <location>
        <begin position="33"/>
        <end position="52"/>
    </location>
</feature>
<sequence>MLPYIVAGEVAFWILLLGGLSIRYLLRWRAVSTTLLILTPVVDLAIVALTYVDLSRGAPSSFSHGLAAFYVGFSIVFGSETTRRFDRRFARKYTELPEAELPSVPQRSSMQYWHRCLTASAITIALLMIGIAVAGPADSLWLIYWIITGAFIVVAWGAIGPLRDRLRSERAGQ</sequence>
<dbReference type="Proteomes" id="UP001203761">
    <property type="component" value="Unassembled WGS sequence"/>
</dbReference>
<gene>
    <name evidence="2" type="ORF">Bequi_06360</name>
</gene>
<proteinExistence type="predicted"/>
<protein>
    <submittedName>
        <fullName evidence="2">Intracellular growth attenuator family protein</fullName>
    </submittedName>
</protein>
<reference evidence="2" key="1">
    <citation type="submission" date="2022-02" db="EMBL/GenBank/DDBJ databases">
        <authorList>
            <person name="Lee M."/>
            <person name="Kim S.-J."/>
            <person name="Jung M.-Y."/>
        </authorList>
    </citation>
    <scope>NUCLEOTIDE SEQUENCE</scope>
    <source>
        <strain evidence="2">JHP9</strain>
    </source>
</reference>
<name>A0ABT0QZD0_9MICO</name>